<proteinExistence type="predicted"/>
<sequence length="138" mass="15678">MGDRNVLERILSGLEKPTDLALALLQEITQNFSEQRKIGEGGFGEVYKGVLQISIVVVKRIIVSEHTVDDMLLDREVKNLMTIIISPQNVVHFLGFFSNTHCEAIKFPGSADFVFAEKRERLLCFECISNRSLDKHRD</sequence>
<dbReference type="PROSITE" id="PS00107">
    <property type="entry name" value="PROTEIN_KINASE_ATP"/>
    <property type="match status" value="1"/>
</dbReference>
<dbReference type="PANTHER" id="PTHR45707">
    <property type="entry name" value="C2 CALCIUM/LIPID-BINDING PLANT PHOSPHORIBOSYLTRANSFERASE FAMILY PROTEIN"/>
    <property type="match status" value="1"/>
</dbReference>
<protein>
    <recommendedName>
        <fullName evidence="2">Protein kinase domain-containing protein</fullName>
    </recommendedName>
</protein>
<organism evidence="3 4">
    <name type="scientific">Triticum urartu</name>
    <name type="common">Red wild einkorn</name>
    <name type="synonym">Crithodium urartu</name>
    <dbReference type="NCBI Taxonomy" id="4572"/>
    <lineage>
        <taxon>Eukaryota</taxon>
        <taxon>Viridiplantae</taxon>
        <taxon>Streptophyta</taxon>
        <taxon>Embryophyta</taxon>
        <taxon>Tracheophyta</taxon>
        <taxon>Spermatophyta</taxon>
        <taxon>Magnoliopsida</taxon>
        <taxon>Liliopsida</taxon>
        <taxon>Poales</taxon>
        <taxon>Poaceae</taxon>
        <taxon>BOP clade</taxon>
        <taxon>Pooideae</taxon>
        <taxon>Triticodae</taxon>
        <taxon>Triticeae</taxon>
        <taxon>Triticinae</taxon>
        <taxon>Triticum</taxon>
    </lineage>
</organism>
<feature type="domain" description="Protein kinase" evidence="2">
    <location>
        <begin position="32"/>
        <end position="138"/>
    </location>
</feature>
<reference evidence="3" key="3">
    <citation type="submission" date="2022-06" db="UniProtKB">
        <authorList>
            <consortium name="EnsemblPlants"/>
        </authorList>
    </citation>
    <scope>IDENTIFICATION</scope>
</reference>
<dbReference type="Gramene" id="TuG1812G0300005735.01.T01">
    <property type="protein sequence ID" value="TuG1812G0300005735.01.T01"/>
    <property type="gene ID" value="TuG1812G0300005735.01"/>
</dbReference>
<dbReference type="AlphaFoldDB" id="A0A8R7PYC5"/>
<dbReference type="SUPFAM" id="SSF56112">
    <property type="entry name" value="Protein kinase-like (PK-like)"/>
    <property type="match status" value="1"/>
</dbReference>
<feature type="binding site" evidence="1">
    <location>
        <position position="59"/>
    </location>
    <ligand>
        <name>ATP</name>
        <dbReference type="ChEBI" id="CHEBI:30616"/>
    </ligand>
</feature>
<evidence type="ECO:0000313" key="4">
    <source>
        <dbReference type="Proteomes" id="UP000015106"/>
    </source>
</evidence>
<dbReference type="InterPro" id="IPR011009">
    <property type="entry name" value="Kinase-like_dom_sf"/>
</dbReference>
<dbReference type="Gene3D" id="3.30.200.20">
    <property type="entry name" value="Phosphorylase Kinase, domain 1"/>
    <property type="match status" value="1"/>
</dbReference>
<dbReference type="PANTHER" id="PTHR45707:SF50">
    <property type="entry name" value="VESICLE-ASSOCIATED PROTEIN 1-1"/>
    <property type="match status" value="1"/>
</dbReference>
<reference evidence="3" key="2">
    <citation type="submission" date="2018-03" db="EMBL/GenBank/DDBJ databases">
        <title>The Triticum urartu genome reveals the dynamic nature of wheat genome evolution.</title>
        <authorList>
            <person name="Ling H."/>
            <person name="Ma B."/>
            <person name="Shi X."/>
            <person name="Liu H."/>
            <person name="Dong L."/>
            <person name="Sun H."/>
            <person name="Cao Y."/>
            <person name="Gao Q."/>
            <person name="Zheng S."/>
            <person name="Li Y."/>
            <person name="Yu Y."/>
            <person name="Du H."/>
            <person name="Qi M."/>
            <person name="Li Y."/>
            <person name="Yu H."/>
            <person name="Cui Y."/>
            <person name="Wang N."/>
            <person name="Chen C."/>
            <person name="Wu H."/>
            <person name="Zhao Y."/>
            <person name="Zhang J."/>
            <person name="Li Y."/>
            <person name="Zhou W."/>
            <person name="Zhang B."/>
            <person name="Hu W."/>
            <person name="Eijk M."/>
            <person name="Tang J."/>
            <person name="Witsenboer H."/>
            <person name="Zhao S."/>
            <person name="Li Z."/>
            <person name="Zhang A."/>
            <person name="Wang D."/>
            <person name="Liang C."/>
        </authorList>
    </citation>
    <scope>NUCLEOTIDE SEQUENCE [LARGE SCALE GENOMIC DNA]</scope>
    <source>
        <strain evidence="3">cv. G1812</strain>
    </source>
</reference>
<dbReference type="GO" id="GO:0005524">
    <property type="term" value="F:ATP binding"/>
    <property type="evidence" value="ECO:0007669"/>
    <property type="project" value="UniProtKB-UniRule"/>
</dbReference>
<keyword evidence="4" id="KW-1185">Reference proteome</keyword>
<keyword evidence="1" id="KW-0547">Nucleotide-binding</keyword>
<dbReference type="GO" id="GO:0004672">
    <property type="term" value="F:protein kinase activity"/>
    <property type="evidence" value="ECO:0007669"/>
    <property type="project" value="InterPro"/>
</dbReference>
<dbReference type="Proteomes" id="UP000015106">
    <property type="component" value="Chromosome 3"/>
</dbReference>
<evidence type="ECO:0000313" key="3">
    <source>
        <dbReference type="EnsemblPlants" id="TuG1812G0300005735.01.T01"/>
    </source>
</evidence>
<dbReference type="InterPro" id="IPR017441">
    <property type="entry name" value="Protein_kinase_ATP_BS"/>
</dbReference>
<name>A0A8R7PYC5_TRIUA</name>
<dbReference type="EnsemblPlants" id="TuG1812G0300005735.01.T01">
    <property type="protein sequence ID" value="TuG1812G0300005735.01.T01"/>
    <property type="gene ID" value="TuG1812G0300005735.01"/>
</dbReference>
<evidence type="ECO:0000259" key="2">
    <source>
        <dbReference type="PROSITE" id="PS50011"/>
    </source>
</evidence>
<dbReference type="PROSITE" id="PS50011">
    <property type="entry name" value="PROTEIN_KINASE_DOM"/>
    <property type="match status" value="1"/>
</dbReference>
<keyword evidence="1" id="KW-0067">ATP-binding</keyword>
<dbReference type="InterPro" id="IPR000719">
    <property type="entry name" value="Prot_kinase_dom"/>
</dbReference>
<reference evidence="4" key="1">
    <citation type="journal article" date="2013" name="Nature">
        <title>Draft genome of the wheat A-genome progenitor Triticum urartu.</title>
        <authorList>
            <person name="Ling H.Q."/>
            <person name="Zhao S."/>
            <person name="Liu D."/>
            <person name="Wang J."/>
            <person name="Sun H."/>
            <person name="Zhang C."/>
            <person name="Fan H."/>
            <person name="Li D."/>
            <person name="Dong L."/>
            <person name="Tao Y."/>
            <person name="Gao C."/>
            <person name="Wu H."/>
            <person name="Li Y."/>
            <person name="Cui Y."/>
            <person name="Guo X."/>
            <person name="Zheng S."/>
            <person name="Wang B."/>
            <person name="Yu K."/>
            <person name="Liang Q."/>
            <person name="Yang W."/>
            <person name="Lou X."/>
            <person name="Chen J."/>
            <person name="Feng M."/>
            <person name="Jian J."/>
            <person name="Zhang X."/>
            <person name="Luo G."/>
            <person name="Jiang Y."/>
            <person name="Liu J."/>
            <person name="Wang Z."/>
            <person name="Sha Y."/>
            <person name="Zhang B."/>
            <person name="Wu H."/>
            <person name="Tang D."/>
            <person name="Shen Q."/>
            <person name="Xue P."/>
            <person name="Zou S."/>
            <person name="Wang X."/>
            <person name="Liu X."/>
            <person name="Wang F."/>
            <person name="Yang Y."/>
            <person name="An X."/>
            <person name="Dong Z."/>
            <person name="Zhang K."/>
            <person name="Zhang X."/>
            <person name="Luo M.C."/>
            <person name="Dvorak J."/>
            <person name="Tong Y."/>
            <person name="Wang J."/>
            <person name="Yang H."/>
            <person name="Li Z."/>
            <person name="Wang D."/>
            <person name="Zhang A."/>
            <person name="Wang J."/>
        </authorList>
    </citation>
    <scope>NUCLEOTIDE SEQUENCE</scope>
    <source>
        <strain evidence="4">cv. G1812</strain>
    </source>
</reference>
<evidence type="ECO:0000256" key="1">
    <source>
        <dbReference type="PROSITE-ProRule" id="PRU10141"/>
    </source>
</evidence>
<accession>A0A8R7PYC5</accession>